<feature type="domain" description="RNase NYN" evidence="1">
    <location>
        <begin position="26"/>
        <end position="135"/>
    </location>
</feature>
<name>A0A927HI82_9RHOB</name>
<dbReference type="InterPro" id="IPR021869">
    <property type="entry name" value="RNase_Zc3h12_NYN"/>
</dbReference>
<dbReference type="AlphaFoldDB" id="A0A927HI82"/>
<evidence type="ECO:0000259" key="1">
    <source>
        <dbReference type="Pfam" id="PF11977"/>
    </source>
</evidence>
<sequence>MLIAAIALAISTLMFRRRLRNWRADKQRIILDGSNVMYWDNETPSLGPVKLTLNRLAAEGYSVGVVFDANAGYKLYGAYRGPDALARRLKISSDRVMIAPKGTPADPLILKAASDMNARVVTNDRYRDWVSDYPAINKPGFLIPGSYRDGAIHLRMPQEKGRKAA</sequence>
<evidence type="ECO:0000313" key="2">
    <source>
        <dbReference type="EMBL" id="MBD3665995.1"/>
    </source>
</evidence>
<comment type="caution">
    <text evidence="2">The sequence shown here is derived from an EMBL/GenBank/DDBJ whole genome shotgun (WGS) entry which is preliminary data.</text>
</comment>
<dbReference type="Pfam" id="PF11977">
    <property type="entry name" value="RNase_Zc3h12a"/>
    <property type="match status" value="1"/>
</dbReference>
<accession>A0A927HI82</accession>
<keyword evidence="3" id="KW-1185">Reference proteome</keyword>
<organism evidence="2 3">
    <name type="scientific">Sulfitobacter aestuariivivens</name>
    <dbReference type="NCBI Taxonomy" id="2766981"/>
    <lineage>
        <taxon>Bacteria</taxon>
        <taxon>Pseudomonadati</taxon>
        <taxon>Pseudomonadota</taxon>
        <taxon>Alphaproteobacteria</taxon>
        <taxon>Rhodobacterales</taxon>
        <taxon>Roseobacteraceae</taxon>
        <taxon>Sulfitobacter</taxon>
    </lineage>
</organism>
<evidence type="ECO:0000313" key="3">
    <source>
        <dbReference type="Proteomes" id="UP000635142"/>
    </source>
</evidence>
<gene>
    <name evidence="2" type="ORF">H9Q16_18815</name>
</gene>
<proteinExistence type="predicted"/>
<dbReference type="EMBL" id="JACTAG010000003">
    <property type="protein sequence ID" value="MBD3665995.1"/>
    <property type="molecule type" value="Genomic_DNA"/>
</dbReference>
<protein>
    <recommendedName>
        <fullName evidence="1">RNase NYN domain-containing protein</fullName>
    </recommendedName>
</protein>
<dbReference type="Gene3D" id="3.40.50.11980">
    <property type="match status" value="1"/>
</dbReference>
<reference evidence="2" key="1">
    <citation type="submission" date="2020-08" db="EMBL/GenBank/DDBJ databases">
        <title>Sulfitobacter aestuariivivens sp. nov., isolated from a tidal flat.</title>
        <authorList>
            <person name="Park S."/>
            <person name="Yoon J.-H."/>
        </authorList>
    </citation>
    <scope>NUCLEOTIDE SEQUENCE</scope>
    <source>
        <strain evidence="2">TSTF-M16</strain>
    </source>
</reference>
<dbReference type="Proteomes" id="UP000635142">
    <property type="component" value="Unassembled WGS sequence"/>
</dbReference>